<evidence type="ECO:0000313" key="1">
    <source>
        <dbReference type="Proteomes" id="UP000818029"/>
    </source>
</evidence>
<accession>A0ABM3B160</accession>
<sequence>MWQVDVLSRTAFLLPGQSLIFRTMATGDVSTIGLKPLTGCGVNTSGLHVFSNLTQLKLGCNEYCGQLLPKLLEKSPNLEVLILGKVSYIAMCTNITRTLPEVPISDAGVHFIFRHEFETIGL</sequence>
<organism evidence="1 2">
    <name type="scientific">Gossypium hirsutum</name>
    <name type="common">Upland cotton</name>
    <name type="synonym">Gossypium mexicanum</name>
    <dbReference type="NCBI Taxonomy" id="3635"/>
    <lineage>
        <taxon>Eukaryota</taxon>
        <taxon>Viridiplantae</taxon>
        <taxon>Streptophyta</taxon>
        <taxon>Embryophyta</taxon>
        <taxon>Tracheophyta</taxon>
        <taxon>Spermatophyta</taxon>
        <taxon>Magnoliopsida</taxon>
        <taxon>eudicotyledons</taxon>
        <taxon>Gunneridae</taxon>
        <taxon>Pentapetalae</taxon>
        <taxon>rosids</taxon>
        <taxon>malvids</taxon>
        <taxon>Malvales</taxon>
        <taxon>Malvaceae</taxon>
        <taxon>Malvoideae</taxon>
        <taxon>Gossypium</taxon>
    </lineage>
</organism>
<proteinExistence type="predicted"/>
<dbReference type="Proteomes" id="UP000818029">
    <property type="component" value="Chromosome D11"/>
</dbReference>
<keyword evidence="1" id="KW-1185">Reference proteome</keyword>
<gene>
    <name evidence="2" type="primary">LOC121223425</name>
</gene>
<dbReference type="GeneID" id="121223425"/>
<evidence type="ECO:0000313" key="2">
    <source>
        <dbReference type="RefSeq" id="XP_040960780.1"/>
    </source>
</evidence>
<name>A0ABM3B160_GOSHI</name>
<protein>
    <submittedName>
        <fullName evidence="2">Uncharacterized protein isoform X1</fullName>
    </submittedName>
</protein>
<reference evidence="1" key="1">
    <citation type="journal article" date="2020" name="Nat. Genet.">
        <title>Genomic diversifications of five Gossypium allopolyploid species and their impact on cotton improvement.</title>
        <authorList>
            <person name="Chen Z.J."/>
            <person name="Sreedasyam A."/>
            <person name="Ando A."/>
            <person name="Song Q."/>
            <person name="De Santiago L.M."/>
            <person name="Hulse-Kemp A.M."/>
            <person name="Ding M."/>
            <person name="Ye W."/>
            <person name="Kirkbride R.C."/>
            <person name="Jenkins J."/>
            <person name="Plott C."/>
            <person name="Lovell J."/>
            <person name="Lin Y.M."/>
            <person name="Vaughn R."/>
            <person name="Liu B."/>
            <person name="Simpson S."/>
            <person name="Scheffler B.E."/>
            <person name="Wen L."/>
            <person name="Saski C.A."/>
            <person name="Grover C.E."/>
            <person name="Hu G."/>
            <person name="Conover J.L."/>
            <person name="Carlson J.W."/>
            <person name="Shu S."/>
            <person name="Boston L.B."/>
            <person name="Williams M."/>
            <person name="Peterson D.G."/>
            <person name="McGee K."/>
            <person name="Jones D.C."/>
            <person name="Wendel J.F."/>
            <person name="Stelly D.M."/>
            <person name="Grimwood J."/>
            <person name="Schmutz J."/>
        </authorList>
    </citation>
    <scope>NUCLEOTIDE SEQUENCE [LARGE SCALE GENOMIC DNA]</scope>
    <source>
        <strain evidence="1">cv. TM-1</strain>
    </source>
</reference>
<reference evidence="2" key="2">
    <citation type="submission" date="2025-08" db="UniProtKB">
        <authorList>
            <consortium name="RefSeq"/>
        </authorList>
    </citation>
    <scope>IDENTIFICATION</scope>
</reference>
<dbReference type="RefSeq" id="XP_040960780.1">
    <property type="nucleotide sequence ID" value="XM_041104846.1"/>
</dbReference>